<evidence type="ECO:0000313" key="3">
    <source>
        <dbReference type="Proteomes" id="UP000054805"/>
    </source>
</evidence>
<organism evidence="1 3">
    <name type="scientific">Trichinella pseudospiralis</name>
    <name type="common">Parasitic roundworm</name>
    <dbReference type="NCBI Taxonomy" id="6337"/>
    <lineage>
        <taxon>Eukaryota</taxon>
        <taxon>Metazoa</taxon>
        <taxon>Ecdysozoa</taxon>
        <taxon>Nematoda</taxon>
        <taxon>Enoplea</taxon>
        <taxon>Dorylaimia</taxon>
        <taxon>Trichinellida</taxon>
        <taxon>Trichinellidae</taxon>
        <taxon>Trichinella</taxon>
    </lineage>
</organism>
<comment type="caution">
    <text evidence="1">The sequence shown here is derived from an EMBL/GenBank/DDBJ whole genome shotgun (WGS) entry which is preliminary data.</text>
</comment>
<proteinExistence type="predicted"/>
<dbReference type="Proteomes" id="UP000054826">
    <property type="component" value="Unassembled WGS sequence"/>
</dbReference>
<dbReference type="EMBL" id="JYDS01000339">
    <property type="protein sequence ID" value="KRZ12617.1"/>
    <property type="molecule type" value="Genomic_DNA"/>
</dbReference>
<protein>
    <submittedName>
        <fullName evidence="1">Uncharacterized protein</fullName>
    </submittedName>
</protein>
<sequence length="167" mass="19487">MERHTETKIMPSWPPAEDFVNVKRTCKSSNHQLFPYSVTTIRSTLRDKESTPSADVNSICFQFIWRQEADMLTKAVSDPQLLRCQHMLYMNPRSSKLASRRILNALHNKKQKLPCYERKFAYLLFLPQALQSAQRLCHKQQLYGLVPRSPNVCYIVDVYLTSMSMIT</sequence>
<accession>A0A0V1HQ25</accession>
<reference evidence="3 4" key="1">
    <citation type="submission" date="2015-01" db="EMBL/GenBank/DDBJ databases">
        <title>Evolution of Trichinella species and genotypes.</title>
        <authorList>
            <person name="Korhonen P.K."/>
            <person name="Edoardo P."/>
            <person name="Giuseppe L.R."/>
            <person name="Gasser R.B."/>
        </authorList>
    </citation>
    <scope>NUCLEOTIDE SEQUENCE [LARGE SCALE GENOMIC DNA]</scope>
    <source>
        <strain evidence="2">ISS176</strain>
        <strain evidence="1">ISS588</strain>
    </source>
</reference>
<dbReference type="Proteomes" id="UP000054805">
    <property type="component" value="Unassembled WGS sequence"/>
</dbReference>
<keyword evidence="3" id="KW-1185">Reference proteome</keyword>
<dbReference type="AlphaFoldDB" id="A0A0V1HQ25"/>
<gene>
    <name evidence="1" type="ORF">T4B_13705</name>
    <name evidence="2" type="ORF">T4C_466</name>
</gene>
<dbReference type="EMBL" id="JYDV01000009">
    <property type="protein sequence ID" value="KRZ43524.1"/>
    <property type="molecule type" value="Genomic_DNA"/>
</dbReference>
<evidence type="ECO:0000313" key="1">
    <source>
        <dbReference type="EMBL" id="KRZ12617.1"/>
    </source>
</evidence>
<name>A0A0V1HQ25_TRIPS</name>
<evidence type="ECO:0000313" key="4">
    <source>
        <dbReference type="Proteomes" id="UP000054826"/>
    </source>
</evidence>
<evidence type="ECO:0000313" key="2">
    <source>
        <dbReference type="EMBL" id="KRZ43524.1"/>
    </source>
</evidence>